<dbReference type="Proteomes" id="UP001163603">
    <property type="component" value="Chromosome 14"/>
</dbReference>
<comment type="caution">
    <text evidence="1">The sequence shown here is derived from an EMBL/GenBank/DDBJ whole genome shotgun (WGS) entry which is preliminary data.</text>
</comment>
<evidence type="ECO:0000313" key="2">
    <source>
        <dbReference type="Proteomes" id="UP001163603"/>
    </source>
</evidence>
<name>A0ACC0X558_9ROSI</name>
<accession>A0ACC0X558</accession>
<dbReference type="EMBL" id="CM047749">
    <property type="protein sequence ID" value="KAJ0010786.1"/>
    <property type="molecule type" value="Genomic_DNA"/>
</dbReference>
<proteinExistence type="predicted"/>
<keyword evidence="2" id="KW-1185">Reference proteome</keyword>
<gene>
    <name evidence="1" type="ORF">Pint_34511</name>
</gene>
<protein>
    <submittedName>
        <fullName evidence="1">Uncharacterized protein</fullName>
    </submittedName>
</protein>
<evidence type="ECO:0000313" key="1">
    <source>
        <dbReference type="EMBL" id="KAJ0010786.1"/>
    </source>
</evidence>
<sequence>MKLISCYFTFSLLVFSKTRRLYQTTQRHTCLLSNVFIGNVKVLVRLQFGVDGPKDIAMKVAMRSKDANVSDMIHEIVVSG</sequence>
<reference evidence="2" key="1">
    <citation type="journal article" date="2023" name="G3 (Bethesda)">
        <title>Genome assembly and association tests identify interacting loci associated with vigor, precocity, and sex in interspecific pistachio rootstocks.</title>
        <authorList>
            <person name="Palmer W."/>
            <person name="Jacygrad E."/>
            <person name="Sagayaradj S."/>
            <person name="Cavanaugh K."/>
            <person name="Han R."/>
            <person name="Bertier L."/>
            <person name="Beede B."/>
            <person name="Kafkas S."/>
            <person name="Golino D."/>
            <person name="Preece J."/>
            <person name="Michelmore R."/>
        </authorList>
    </citation>
    <scope>NUCLEOTIDE SEQUENCE [LARGE SCALE GENOMIC DNA]</scope>
</reference>
<organism evidence="1 2">
    <name type="scientific">Pistacia integerrima</name>
    <dbReference type="NCBI Taxonomy" id="434235"/>
    <lineage>
        <taxon>Eukaryota</taxon>
        <taxon>Viridiplantae</taxon>
        <taxon>Streptophyta</taxon>
        <taxon>Embryophyta</taxon>
        <taxon>Tracheophyta</taxon>
        <taxon>Spermatophyta</taxon>
        <taxon>Magnoliopsida</taxon>
        <taxon>eudicotyledons</taxon>
        <taxon>Gunneridae</taxon>
        <taxon>Pentapetalae</taxon>
        <taxon>rosids</taxon>
        <taxon>malvids</taxon>
        <taxon>Sapindales</taxon>
        <taxon>Anacardiaceae</taxon>
        <taxon>Pistacia</taxon>
    </lineage>
</organism>